<evidence type="ECO:0000256" key="1">
    <source>
        <dbReference type="SAM" id="MobiDB-lite"/>
    </source>
</evidence>
<sequence>MKYYEDIISIFDDGVGKINFVRRQLTQRMNCHQKVSWFKRHVQYIIKWMRRLMRSQRLKMKQQTKGFRATYEKSEGEKVARDGKESSNFPINKLQTQSSDKNHVIPETEEVVDTITDKHINLFHDY</sequence>
<dbReference type="AlphaFoldDB" id="U9SUH4"/>
<organism evidence="2">
    <name type="scientific">Rhizophagus irregularis (strain DAOM 181602 / DAOM 197198 / MUCL 43194)</name>
    <name type="common">Arbuscular mycorrhizal fungus</name>
    <name type="synonym">Glomus intraradices</name>
    <dbReference type="NCBI Taxonomy" id="747089"/>
    <lineage>
        <taxon>Eukaryota</taxon>
        <taxon>Fungi</taxon>
        <taxon>Fungi incertae sedis</taxon>
        <taxon>Mucoromycota</taxon>
        <taxon>Glomeromycotina</taxon>
        <taxon>Glomeromycetes</taxon>
        <taxon>Glomerales</taxon>
        <taxon>Glomeraceae</taxon>
        <taxon>Rhizophagus</taxon>
    </lineage>
</organism>
<dbReference type="HOGENOM" id="CLU_1982764_0_0_1"/>
<feature type="compositionally biased region" description="Basic and acidic residues" evidence="1">
    <location>
        <begin position="70"/>
        <end position="85"/>
    </location>
</feature>
<gene>
    <name evidence="2" type="ORF">GLOINDRAFT_88309</name>
</gene>
<dbReference type="EMBL" id="KI298519">
    <property type="protein sequence ID" value="ERZ98766.1"/>
    <property type="molecule type" value="Genomic_DNA"/>
</dbReference>
<feature type="region of interest" description="Disordered" evidence="1">
    <location>
        <begin position="64"/>
        <end position="92"/>
    </location>
</feature>
<proteinExistence type="predicted"/>
<dbReference type="VEuPathDB" id="FungiDB:RhiirFUN_021919"/>
<name>U9SUH4_RHIID</name>
<evidence type="ECO:0000313" key="2">
    <source>
        <dbReference type="EMBL" id="ERZ98766.1"/>
    </source>
</evidence>
<protein>
    <submittedName>
        <fullName evidence="2">Uncharacterized protein</fullName>
    </submittedName>
</protein>
<reference evidence="2" key="1">
    <citation type="submission" date="2013-07" db="EMBL/GenBank/DDBJ databases">
        <title>The genome of an arbuscular mycorrhizal fungus provides insights into the evolution of the oldest plant symbiosis.</title>
        <authorList>
            <consortium name="DOE Joint Genome Institute"/>
            <person name="Tisserant E."/>
            <person name="Malbreil M."/>
            <person name="Kuo A."/>
            <person name="Kohler A."/>
            <person name="Symeonidi A."/>
            <person name="Balestrini R."/>
            <person name="Charron P."/>
            <person name="Duensing N."/>
            <person name="Frei-dit-Frey N."/>
            <person name="Gianinazzi-Pearson V."/>
            <person name="Gilbert B."/>
            <person name="Handa Y."/>
            <person name="Hijri M."/>
            <person name="Kaul R."/>
            <person name="Kawaguchi M."/>
            <person name="Krajinski F."/>
            <person name="Lammers P."/>
            <person name="Lapierre D."/>
            <person name="Masclaux F.G."/>
            <person name="Murat C."/>
            <person name="Morin E."/>
            <person name="Ndikumana S."/>
            <person name="Pagni M."/>
            <person name="Petitpierre D."/>
            <person name="Requena N."/>
            <person name="Rosikiewicz P."/>
            <person name="Riley R."/>
            <person name="Saito K."/>
            <person name="San Clemente H."/>
            <person name="Shapiro H."/>
            <person name="van Tuinen D."/>
            <person name="Becard G."/>
            <person name="Bonfante P."/>
            <person name="Paszkowski U."/>
            <person name="Shachar-Hill Y."/>
            <person name="Young J.P."/>
            <person name="Sanders I.R."/>
            <person name="Henrissat B."/>
            <person name="Rensing S.A."/>
            <person name="Grigoriev I.V."/>
            <person name="Corradi N."/>
            <person name="Roux C."/>
            <person name="Martin F."/>
        </authorList>
    </citation>
    <scope>NUCLEOTIDE SEQUENCE</scope>
    <source>
        <strain evidence="2">DAOM 197198</strain>
    </source>
</reference>
<accession>U9SUH4</accession>